<accession>A0A3M7QD72</accession>
<dbReference type="Proteomes" id="UP000276133">
    <property type="component" value="Unassembled WGS sequence"/>
</dbReference>
<sequence length="55" mass="6526">MIGNKAHVLVRFRKIRCVNMLLLLLVVIEKSNGVKTQKMFRLVRIKKKHEQLTRP</sequence>
<reference evidence="1 2" key="1">
    <citation type="journal article" date="2018" name="Sci. Rep.">
        <title>Genomic signatures of local adaptation to the degree of environmental predictability in rotifers.</title>
        <authorList>
            <person name="Franch-Gras L."/>
            <person name="Hahn C."/>
            <person name="Garcia-Roger E.M."/>
            <person name="Carmona M.J."/>
            <person name="Serra M."/>
            <person name="Gomez A."/>
        </authorList>
    </citation>
    <scope>NUCLEOTIDE SEQUENCE [LARGE SCALE GENOMIC DNA]</scope>
    <source>
        <strain evidence="1">HYR1</strain>
    </source>
</reference>
<evidence type="ECO:0000313" key="2">
    <source>
        <dbReference type="Proteomes" id="UP000276133"/>
    </source>
</evidence>
<feature type="non-terminal residue" evidence="1">
    <location>
        <position position="55"/>
    </location>
</feature>
<protein>
    <submittedName>
        <fullName evidence="1">Uncharacterized protein</fullName>
    </submittedName>
</protein>
<name>A0A3M7QD72_BRAPC</name>
<organism evidence="1 2">
    <name type="scientific">Brachionus plicatilis</name>
    <name type="common">Marine rotifer</name>
    <name type="synonym">Brachionus muelleri</name>
    <dbReference type="NCBI Taxonomy" id="10195"/>
    <lineage>
        <taxon>Eukaryota</taxon>
        <taxon>Metazoa</taxon>
        <taxon>Spiralia</taxon>
        <taxon>Gnathifera</taxon>
        <taxon>Rotifera</taxon>
        <taxon>Eurotatoria</taxon>
        <taxon>Monogononta</taxon>
        <taxon>Pseudotrocha</taxon>
        <taxon>Ploima</taxon>
        <taxon>Brachionidae</taxon>
        <taxon>Brachionus</taxon>
    </lineage>
</organism>
<comment type="caution">
    <text evidence="1">The sequence shown here is derived from an EMBL/GenBank/DDBJ whole genome shotgun (WGS) entry which is preliminary data.</text>
</comment>
<proteinExistence type="predicted"/>
<dbReference type="EMBL" id="REGN01006595">
    <property type="protein sequence ID" value="RNA08908.1"/>
    <property type="molecule type" value="Genomic_DNA"/>
</dbReference>
<dbReference type="AlphaFoldDB" id="A0A3M7QD72"/>
<keyword evidence="2" id="KW-1185">Reference proteome</keyword>
<gene>
    <name evidence="1" type="ORF">BpHYR1_026811</name>
</gene>
<evidence type="ECO:0000313" key="1">
    <source>
        <dbReference type="EMBL" id="RNA08908.1"/>
    </source>
</evidence>